<evidence type="ECO:0000256" key="1">
    <source>
        <dbReference type="ARBA" id="ARBA00004191"/>
    </source>
</evidence>
<dbReference type="GO" id="GO:0004316">
    <property type="term" value="F:3-oxoacyl-[acyl-carrier-protein] reductase (NADPH) activity"/>
    <property type="evidence" value="ECO:0007669"/>
    <property type="project" value="UniProtKB-EC"/>
</dbReference>
<dbReference type="PANTHER" id="PTHR42879:SF2">
    <property type="entry name" value="3-OXOACYL-[ACYL-CARRIER-PROTEIN] REDUCTASE FABG"/>
    <property type="match status" value="1"/>
</dbReference>
<evidence type="ECO:0000313" key="6">
    <source>
        <dbReference type="EMBL" id="ADG79300.1"/>
    </source>
</evidence>
<evidence type="ECO:0000256" key="2">
    <source>
        <dbReference type="ARBA" id="ARBA00006484"/>
    </source>
</evidence>
<dbReference type="PRINTS" id="PR00081">
    <property type="entry name" value="GDHRDH"/>
</dbReference>
<dbReference type="InterPro" id="IPR020904">
    <property type="entry name" value="Sc_DH/Rdtase_CS"/>
</dbReference>
<proteinExistence type="inferred from homology"/>
<dbReference type="RefSeq" id="WP_013127316.1">
    <property type="nucleotide sequence ID" value="NC_014158.1"/>
</dbReference>
<dbReference type="Gene3D" id="3.40.50.720">
    <property type="entry name" value="NAD(P)-binding Rossmann-like Domain"/>
    <property type="match status" value="1"/>
</dbReference>
<comment type="subcellular location">
    <subcellularLocation>
        <location evidence="1">Secreted</location>
        <location evidence="1">Cell wall</location>
    </subcellularLocation>
</comment>
<comment type="catalytic activity">
    <reaction evidence="5">
        <text>a (3R)-hydroxyacyl-[ACP] + NADP(+) = a 3-oxoacyl-[ACP] + NADPH + H(+)</text>
        <dbReference type="Rhea" id="RHEA:17397"/>
        <dbReference type="Rhea" id="RHEA-COMP:9916"/>
        <dbReference type="Rhea" id="RHEA-COMP:9945"/>
        <dbReference type="ChEBI" id="CHEBI:15378"/>
        <dbReference type="ChEBI" id="CHEBI:57783"/>
        <dbReference type="ChEBI" id="CHEBI:58349"/>
        <dbReference type="ChEBI" id="CHEBI:78776"/>
        <dbReference type="ChEBI" id="CHEBI:78827"/>
        <dbReference type="EC" id="1.1.1.100"/>
    </reaction>
    <physiologicalReaction direction="right-to-left" evidence="5">
        <dbReference type="Rhea" id="RHEA:17399"/>
    </physiologicalReaction>
</comment>
<accession>D5USM9</accession>
<evidence type="ECO:0000256" key="5">
    <source>
        <dbReference type="ARBA" id="ARBA00047400"/>
    </source>
</evidence>
<dbReference type="eggNOG" id="COG1028">
    <property type="taxonomic scope" value="Bacteria"/>
</dbReference>
<name>D5USM9_TSUPD</name>
<dbReference type="InterPro" id="IPR036291">
    <property type="entry name" value="NAD(P)-bd_dom_sf"/>
</dbReference>
<dbReference type="EMBL" id="CP001966">
    <property type="protein sequence ID" value="ADG79300.1"/>
    <property type="molecule type" value="Genomic_DNA"/>
</dbReference>
<organism evidence="6 7">
    <name type="scientific">Tsukamurella paurometabola (strain ATCC 8368 / DSM 20162 / CCUG 35730 / CIP 100753 / JCM 10117 / KCTC 9821 / NBRC 16120 / NCIMB 702349 / NCTC 13040)</name>
    <name type="common">Corynebacterium paurometabolum</name>
    <dbReference type="NCBI Taxonomy" id="521096"/>
    <lineage>
        <taxon>Bacteria</taxon>
        <taxon>Bacillati</taxon>
        <taxon>Actinomycetota</taxon>
        <taxon>Actinomycetes</taxon>
        <taxon>Mycobacteriales</taxon>
        <taxon>Tsukamurellaceae</taxon>
        <taxon>Tsukamurella</taxon>
    </lineage>
</organism>
<gene>
    <name evidence="6" type="ordered locus">Tpau_2701</name>
</gene>
<comment type="similarity">
    <text evidence="2">Belongs to the short-chain dehydrogenases/reductases (SDR) family.</text>
</comment>
<reference evidence="6 7" key="2">
    <citation type="journal article" date="2011" name="Stand. Genomic Sci.">
        <title>Complete genome sequence of Tsukamurella paurometabola type strain (no. 33).</title>
        <authorList>
            <person name="Munk A.C."/>
            <person name="Lapidus A."/>
            <person name="Lucas S."/>
            <person name="Nolan M."/>
            <person name="Tice H."/>
            <person name="Cheng J.F."/>
            <person name="Del Rio T.G."/>
            <person name="Goodwin L."/>
            <person name="Pitluck S."/>
            <person name="Liolios K."/>
            <person name="Huntemann M."/>
            <person name="Ivanova N."/>
            <person name="Mavromatis K."/>
            <person name="Mikhailova N."/>
            <person name="Pati A."/>
            <person name="Chen A."/>
            <person name="Palaniappan K."/>
            <person name="Tapia R."/>
            <person name="Han C."/>
            <person name="Land M."/>
            <person name="Hauser L."/>
            <person name="Chang Y.J."/>
            <person name="Jeffries C.D."/>
            <person name="Brettin T."/>
            <person name="Yasawong M."/>
            <person name="Brambilla E.M."/>
            <person name="Rohde M."/>
            <person name="Sikorski J."/>
            <person name="Goker M."/>
            <person name="Detter J.C."/>
            <person name="Woyke T."/>
            <person name="Bristow J."/>
            <person name="Eisen J.A."/>
            <person name="Markowitz V."/>
            <person name="Hugenholtz P."/>
            <person name="Kyrpides N.C."/>
            <person name="Klenk H.P."/>
        </authorList>
    </citation>
    <scope>NUCLEOTIDE SEQUENCE [LARGE SCALE GENOMIC DNA]</scope>
    <source>
        <strain evidence="7">ATCC 8368 / DSM 20162 / CCUG 35730 / CIP 100753 / JCM 10117 / KCTC 9821 / NBRC 16120 / NCIMB 702349 / NCTC 13040</strain>
    </source>
</reference>
<dbReference type="GO" id="GO:0032787">
    <property type="term" value="P:monocarboxylic acid metabolic process"/>
    <property type="evidence" value="ECO:0007669"/>
    <property type="project" value="UniProtKB-ARBA"/>
</dbReference>
<dbReference type="InterPro" id="IPR050259">
    <property type="entry name" value="SDR"/>
</dbReference>
<dbReference type="InterPro" id="IPR002347">
    <property type="entry name" value="SDR_fam"/>
</dbReference>
<evidence type="ECO:0000256" key="4">
    <source>
        <dbReference type="ARBA" id="ARBA00040781"/>
    </source>
</evidence>
<evidence type="ECO:0000256" key="3">
    <source>
        <dbReference type="ARBA" id="ARBA00022512"/>
    </source>
</evidence>
<sequence>MTTTTAPLAIVTGAASGIPGYIAAALVERGHELIAIDSDSGALDAASATMPAGAAVTTWPIDVRDADAVAERFARVDLTGRRIVLVNGVGGDTRRIDLADLESADLWASYAHNLETVFTMLRHCVPAMKDSRWGRVVNFGSIAGRTYSVFSNTGYVAAKAAVIGLTKQAAYELAPFGVTVNAVAHGPIMTERILASWADKPQRDRESILGRIPVGHLGSIADAADMVLPFCLESAAYTTGAVLDINGGMHI</sequence>
<dbReference type="KEGG" id="tpr:Tpau_2701"/>
<dbReference type="PANTHER" id="PTHR42879">
    <property type="entry name" value="3-OXOACYL-(ACYL-CARRIER-PROTEIN) REDUCTASE"/>
    <property type="match status" value="1"/>
</dbReference>
<dbReference type="CDD" id="cd05233">
    <property type="entry name" value="SDR_c"/>
    <property type="match status" value="1"/>
</dbReference>
<dbReference type="PROSITE" id="PS00061">
    <property type="entry name" value="ADH_SHORT"/>
    <property type="match status" value="1"/>
</dbReference>
<protein>
    <recommendedName>
        <fullName evidence="4">3-oxoacyl-[acyl-carrier-protein] reductase MabA</fullName>
    </recommendedName>
</protein>
<dbReference type="SUPFAM" id="SSF51735">
    <property type="entry name" value="NAD(P)-binding Rossmann-fold domains"/>
    <property type="match status" value="1"/>
</dbReference>
<reference evidence="7" key="1">
    <citation type="submission" date="2010-03" db="EMBL/GenBank/DDBJ databases">
        <title>The complete chromosome of Tsukamurella paurometabola DSM 20162.</title>
        <authorList>
            <consortium name="US DOE Joint Genome Institute (JGI-PGF)"/>
            <person name="Lucas S."/>
            <person name="Copeland A."/>
            <person name="Lapidus A."/>
            <person name="Glavina del Rio T."/>
            <person name="Dalin E."/>
            <person name="Tice H."/>
            <person name="Bruce D."/>
            <person name="Goodwin L."/>
            <person name="Pitluck S."/>
            <person name="Kyrpides N."/>
            <person name="Mavromatis K."/>
            <person name="Ivanova N."/>
            <person name="Mikhailova N."/>
            <person name="Munk A.C."/>
            <person name="Brettin T."/>
            <person name="Detter J.C."/>
            <person name="Tapia R."/>
            <person name="Han C."/>
            <person name="Larimer F."/>
            <person name="Land M."/>
            <person name="Hauser L."/>
            <person name="Markowitz V."/>
            <person name="Cheng J.-F."/>
            <person name="Hugenholtz P."/>
            <person name="Woyke T."/>
            <person name="Wu D."/>
            <person name="Jando M."/>
            <person name="Brambilla E."/>
            <person name="Klenk H.-P."/>
            <person name="Eisen J.A."/>
        </authorList>
    </citation>
    <scope>NUCLEOTIDE SEQUENCE [LARGE SCALE GENOMIC DNA]</scope>
    <source>
        <strain evidence="7">ATCC 8368 / DSM 20162 / CCUG 35730 / CIP 100753 / JCM 10117 / KCTC 9821 / NBRC 16120 / NCIMB 702349 / NCTC 13040</strain>
    </source>
</reference>
<dbReference type="AlphaFoldDB" id="D5USM9"/>
<dbReference type="STRING" id="521096.Tpau_2701"/>
<keyword evidence="3" id="KW-0134">Cell wall</keyword>
<keyword evidence="7" id="KW-1185">Reference proteome</keyword>
<keyword evidence="3" id="KW-0964">Secreted</keyword>
<dbReference type="Pfam" id="PF13561">
    <property type="entry name" value="adh_short_C2"/>
    <property type="match status" value="1"/>
</dbReference>
<dbReference type="HOGENOM" id="CLU_010194_1_3_11"/>
<dbReference type="PRINTS" id="PR00080">
    <property type="entry name" value="SDRFAMILY"/>
</dbReference>
<evidence type="ECO:0000313" key="7">
    <source>
        <dbReference type="Proteomes" id="UP000001213"/>
    </source>
</evidence>
<dbReference type="Proteomes" id="UP000001213">
    <property type="component" value="Chromosome"/>
</dbReference>